<dbReference type="GeneID" id="24440227"/>
<dbReference type="AlphaFoldDB" id="W7XGT1"/>
<dbReference type="InParanoid" id="W7XGT1"/>
<gene>
    <name evidence="1" type="ORF">TTHERM_000691351</name>
</gene>
<dbReference type="EMBL" id="GG662490">
    <property type="protein sequence ID" value="EWS72184.1"/>
    <property type="molecule type" value="Genomic_DNA"/>
</dbReference>
<protein>
    <submittedName>
        <fullName evidence="1">Uncharacterized protein</fullName>
    </submittedName>
</protein>
<dbReference type="Proteomes" id="UP000009168">
    <property type="component" value="Unassembled WGS sequence"/>
</dbReference>
<accession>W7XGT1</accession>
<dbReference type="RefSeq" id="XP_012655277.1">
    <property type="nucleotide sequence ID" value="XM_012799823.1"/>
</dbReference>
<organism evidence="1 2">
    <name type="scientific">Tetrahymena thermophila (strain SB210)</name>
    <dbReference type="NCBI Taxonomy" id="312017"/>
    <lineage>
        <taxon>Eukaryota</taxon>
        <taxon>Sar</taxon>
        <taxon>Alveolata</taxon>
        <taxon>Ciliophora</taxon>
        <taxon>Intramacronucleata</taxon>
        <taxon>Oligohymenophorea</taxon>
        <taxon>Hymenostomatida</taxon>
        <taxon>Tetrahymenina</taxon>
        <taxon>Tetrahymenidae</taxon>
        <taxon>Tetrahymena</taxon>
    </lineage>
</organism>
<dbReference type="KEGG" id="tet:TTHERM_000691351"/>
<sequence>MTRIFNSYLHKLQKDQIYFTDSIEQYNTINFHRQLQNNFIFSISSMYQYNKYLYQYYFIICNFEGSLKIKESQINQFLSKKIYKIIHSLIILFLLQNCKLKKEKIYFLIYQKFKNQQNKNNYQKSTKFRFTCPRVK</sequence>
<evidence type="ECO:0000313" key="2">
    <source>
        <dbReference type="Proteomes" id="UP000009168"/>
    </source>
</evidence>
<proteinExistence type="predicted"/>
<reference evidence="2" key="1">
    <citation type="journal article" date="2006" name="PLoS Biol.">
        <title>Macronuclear genome sequence of the ciliate Tetrahymena thermophila, a model eukaryote.</title>
        <authorList>
            <person name="Eisen J.A."/>
            <person name="Coyne R.S."/>
            <person name="Wu M."/>
            <person name="Wu D."/>
            <person name="Thiagarajan M."/>
            <person name="Wortman J.R."/>
            <person name="Badger J.H."/>
            <person name="Ren Q."/>
            <person name="Amedeo P."/>
            <person name="Jones K.M."/>
            <person name="Tallon L.J."/>
            <person name="Delcher A.L."/>
            <person name="Salzberg S.L."/>
            <person name="Silva J.C."/>
            <person name="Haas B.J."/>
            <person name="Majoros W.H."/>
            <person name="Farzad M."/>
            <person name="Carlton J.M."/>
            <person name="Smith R.K. Jr."/>
            <person name="Garg J."/>
            <person name="Pearlman R.E."/>
            <person name="Karrer K.M."/>
            <person name="Sun L."/>
            <person name="Manning G."/>
            <person name="Elde N.C."/>
            <person name="Turkewitz A.P."/>
            <person name="Asai D.J."/>
            <person name="Wilkes D.E."/>
            <person name="Wang Y."/>
            <person name="Cai H."/>
            <person name="Collins K."/>
            <person name="Stewart B.A."/>
            <person name="Lee S.R."/>
            <person name="Wilamowska K."/>
            <person name="Weinberg Z."/>
            <person name="Ruzzo W.L."/>
            <person name="Wloga D."/>
            <person name="Gaertig J."/>
            <person name="Frankel J."/>
            <person name="Tsao C.-C."/>
            <person name="Gorovsky M.A."/>
            <person name="Keeling P.J."/>
            <person name="Waller R.F."/>
            <person name="Patron N.J."/>
            <person name="Cherry J.M."/>
            <person name="Stover N.A."/>
            <person name="Krieger C.J."/>
            <person name="del Toro C."/>
            <person name="Ryder H.F."/>
            <person name="Williamson S.C."/>
            <person name="Barbeau R.A."/>
            <person name="Hamilton E.P."/>
            <person name="Orias E."/>
        </authorList>
    </citation>
    <scope>NUCLEOTIDE SEQUENCE [LARGE SCALE GENOMIC DNA]</scope>
    <source>
        <strain evidence="2">SB210</strain>
    </source>
</reference>
<name>W7XGT1_TETTS</name>
<keyword evidence="2" id="KW-1185">Reference proteome</keyword>
<evidence type="ECO:0000313" key="1">
    <source>
        <dbReference type="EMBL" id="EWS72184.1"/>
    </source>
</evidence>